<dbReference type="SMART" id="SM00849">
    <property type="entry name" value="Lactamase_B"/>
    <property type="match status" value="1"/>
</dbReference>
<dbReference type="InterPro" id="IPR050855">
    <property type="entry name" value="NDM-1-like"/>
</dbReference>
<evidence type="ECO:0000259" key="1">
    <source>
        <dbReference type="SMART" id="SM00849"/>
    </source>
</evidence>
<dbReference type="OrthoDB" id="9802248at2"/>
<organism evidence="2 3">
    <name type="scientific">Hungatella hathewayi WAL-18680</name>
    <dbReference type="NCBI Taxonomy" id="742737"/>
    <lineage>
        <taxon>Bacteria</taxon>
        <taxon>Bacillati</taxon>
        <taxon>Bacillota</taxon>
        <taxon>Clostridia</taxon>
        <taxon>Lachnospirales</taxon>
        <taxon>Lachnospiraceae</taxon>
        <taxon>Hungatella</taxon>
    </lineage>
</organism>
<dbReference type="InterPro" id="IPR036866">
    <property type="entry name" value="RibonucZ/Hydroxyglut_hydro"/>
</dbReference>
<comment type="caution">
    <text evidence="2">The sequence shown here is derived from an EMBL/GenBank/DDBJ whole genome shotgun (WGS) entry which is preliminary data.</text>
</comment>
<gene>
    <name evidence="2" type="ORF">HMPREF9473_02909</name>
</gene>
<dbReference type="RefSeq" id="WP_006780887.1">
    <property type="nucleotide sequence ID" value="NZ_CP040506.1"/>
</dbReference>
<protein>
    <recommendedName>
        <fullName evidence="1">Metallo-beta-lactamase domain-containing protein</fullName>
    </recommendedName>
</protein>
<evidence type="ECO:0000313" key="3">
    <source>
        <dbReference type="Proteomes" id="UP000005384"/>
    </source>
</evidence>
<dbReference type="Gene3D" id="3.60.15.10">
    <property type="entry name" value="Ribonuclease Z/Hydroxyacylglutathione hydrolase-like"/>
    <property type="match status" value="1"/>
</dbReference>
<dbReference type="EMBL" id="ADLN01000076">
    <property type="protein sequence ID" value="EHI59096.1"/>
    <property type="molecule type" value="Genomic_DNA"/>
</dbReference>
<dbReference type="InterPro" id="IPR001279">
    <property type="entry name" value="Metallo-B-lactamas"/>
</dbReference>
<accession>G5IHD1</accession>
<name>G5IHD1_9FIRM</name>
<dbReference type="HOGENOM" id="CLU_030571_2_4_9"/>
<sequence length="244" mass="26993">MKLTQGIHLCGSGAFGLTPAGDCHCYVLDGGSELALIDCGLAGNPQAILLQMEKDGLDIGKLKYLFLTHAHPDHANGSAWLREHLGVQVAASAFEARVMEQGLLETLGVHPEPGLYEQFDSMGRSRVDRIIEDDEEMQVGELRVRALLTPGHTAGSTSYEVEIGGRRHVFVGDEVFYQGFVSVLTAPFSDYEHYYEGLKRLKGRGVDGLFPSHLMWTLQDGQKHIDKALWDFEVPQRPNLKPFS</sequence>
<dbReference type="PATRIC" id="fig|742737.3.peg.2908"/>
<dbReference type="PANTHER" id="PTHR42951">
    <property type="entry name" value="METALLO-BETA-LACTAMASE DOMAIN-CONTAINING"/>
    <property type="match status" value="1"/>
</dbReference>
<dbReference type="Proteomes" id="UP000005384">
    <property type="component" value="Unassembled WGS sequence"/>
</dbReference>
<proteinExistence type="predicted"/>
<evidence type="ECO:0000313" key="2">
    <source>
        <dbReference type="EMBL" id="EHI59096.1"/>
    </source>
</evidence>
<feature type="domain" description="Metallo-beta-lactamase" evidence="1">
    <location>
        <begin position="22"/>
        <end position="213"/>
    </location>
</feature>
<reference evidence="2 3" key="1">
    <citation type="submission" date="2011-08" db="EMBL/GenBank/DDBJ databases">
        <title>The Genome Sequence of Clostridium hathewayi WAL-18680.</title>
        <authorList>
            <consortium name="The Broad Institute Genome Sequencing Platform"/>
            <person name="Earl A."/>
            <person name="Ward D."/>
            <person name="Feldgarden M."/>
            <person name="Gevers D."/>
            <person name="Finegold S.M."/>
            <person name="Summanen P.H."/>
            <person name="Molitoris D.R."/>
            <person name="Song M."/>
            <person name="Daigneault M."/>
            <person name="Allen-Vercoe E."/>
            <person name="Young S.K."/>
            <person name="Zeng Q."/>
            <person name="Gargeya S."/>
            <person name="Fitzgerald M."/>
            <person name="Haas B."/>
            <person name="Abouelleil A."/>
            <person name="Alvarado L."/>
            <person name="Arachchi H.M."/>
            <person name="Berlin A."/>
            <person name="Brown A."/>
            <person name="Chapman S.B."/>
            <person name="Chen Z."/>
            <person name="Dunbar C."/>
            <person name="Freedman E."/>
            <person name="Gearin G."/>
            <person name="Gellesch M."/>
            <person name="Goldberg J."/>
            <person name="Griggs A."/>
            <person name="Gujja S."/>
            <person name="Heiman D."/>
            <person name="Howarth C."/>
            <person name="Larson L."/>
            <person name="Lui A."/>
            <person name="MacDonald P.J.P."/>
            <person name="Montmayeur A."/>
            <person name="Murphy C."/>
            <person name="Neiman D."/>
            <person name="Pearson M."/>
            <person name="Priest M."/>
            <person name="Roberts A."/>
            <person name="Saif S."/>
            <person name="Shea T."/>
            <person name="Shenoy N."/>
            <person name="Sisk P."/>
            <person name="Stolte C."/>
            <person name="Sykes S."/>
            <person name="Wortman J."/>
            <person name="Nusbaum C."/>
            <person name="Birren B."/>
        </authorList>
    </citation>
    <scope>NUCLEOTIDE SEQUENCE [LARGE SCALE GENOMIC DNA]</scope>
    <source>
        <strain evidence="2 3">WAL-18680</strain>
    </source>
</reference>
<keyword evidence="3" id="KW-1185">Reference proteome</keyword>
<dbReference type="SUPFAM" id="SSF56281">
    <property type="entry name" value="Metallo-hydrolase/oxidoreductase"/>
    <property type="match status" value="1"/>
</dbReference>
<dbReference type="AlphaFoldDB" id="G5IHD1"/>
<dbReference type="Pfam" id="PF00753">
    <property type="entry name" value="Lactamase_B"/>
    <property type="match status" value="1"/>
</dbReference>